<dbReference type="Gene3D" id="3.40.190.10">
    <property type="entry name" value="Periplasmic binding protein-like II"/>
    <property type="match status" value="2"/>
</dbReference>
<dbReference type="SMART" id="SM00062">
    <property type="entry name" value="PBPb"/>
    <property type="match status" value="1"/>
</dbReference>
<dbReference type="PANTHER" id="PTHR35936:SF17">
    <property type="entry name" value="ARGININE-BINDING EXTRACELLULAR PROTEIN ARTP"/>
    <property type="match status" value="1"/>
</dbReference>
<evidence type="ECO:0000313" key="4">
    <source>
        <dbReference type="Proteomes" id="UP001165395"/>
    </source>
</evidence>
<dbReference type="PANTHER" id="PTHR35936">
    <property type="entry name" value="MEMBRANE-BOUND LYTIC MUREIN TRANSGLYCOSYLASE F"/>
    <property type="match status" value="1"/>
</dbReference>
<evidence type="ECO:0000313" key="3">
    <source>
        <dbReference type="EMBL" id="MCB6185112.1"/>
    </source>
</evidence>
<keyword evidence="4" id="KW-1185">Reference proteome</keyword>
<dbReference type="SUPFAM" id="SSF53850">
    <property type="entry name" value="Periplasmic binding protein-like II"/>
    <property type="match status" value="1"/>
</dbReference>
<keyword evidence="1" id="KW-0732">Signal</keyword>
<gene>
    <name evidence="3" type="ORF">LIN78_16310</name>
</gene>
<dbReference type="RefSeq" id="WP_227181943.1">
    <property type="nucleotide sequence ID" value="NZ_JAJBZT010000012.1"/>
</dbReference>
<organism evidence="3 4">
    <name type="scientific">Leeia speluncae</name>
    <dbReference type="NCBI Taxonomy" id="2884804"/>
    <lineage>
        <taxon>Bacteria</taxon>
        <taxon>Pseudomonadati</taxon>
        <taxon>Pseudomonadota</taxon>
        <taxon>Betaproteobacteria</taxon>
        <taxon>Neisseriales</taxon>
        <taxon>Leeiaceae</taxon>
        <taxon>Leeia</taxon>
    </lineage>
</organism>
<dbReference type="Proteomes" id="UP001165395">
    <property type="component" value="Unassembled WGS sequence"/>
</dbReference>
<dbReference type="Pfam" id="PF00497">
    <property type="entry name" value="SBP_bac_3"/>
    <property type="match status" value="1"/>
</dbReference>
<accession>A0ABS8DAC4</accession>
<evidence type="ECO:0000256" key="1">
    <source>
        <dbReference type="ARBA" id="ARBA00022729"/>
    </source>
</evidence>
<feature type="domain" description="Solute-binding protein family 3/N-terminal" evidence="2">
    <location>
        <begin position="20"/>
        <end position="248"/>
    </location>
</feature>
<evidence type="ECO:0000259" key="2">
    <source>
        <dbReference type="SMART" id="SM00062"/>
    </source>
</evidence>
<proteinExistence type="predicted"/>
<comment type="caution">
    <text evidence="3">The sequence shown here is derived from an EMBL/GenBank/DDBJ whole genome shotgun (WGS) entry which is preliminary data.</text>
</comment>
<reference evidence="3" key="1">
    <citation type="submission" date="2021-10" db="EMBL/GenBank/DDBJ databases">
        <title>The complete genome sequence of Leeia sp. TBRC 13508.</title>
        <authorList>
            <person name="Charoenyingcharoen P."/>
            <person name="Yukphan P."/>
        </authorList>
    </citation>
    <scope>NUCLEOTIDE SEQUENCE</scope>
    <source>
        <strain evidence="3">TBRC 13508</strain>
    </source>
</reference>
<name>A0ABS8DAC4_9NEIS</name>
<dbReference type="InterPro" id="IPR001638">
    <property type="entry name" value="Solute-binding_3/MltF_N"/>
</dbReference>
<dbReference type="EMBL" id="JAJBZT010000012">
    <property type="protein sequence ID" value="MCB6185112.1"/>
    <property type="molecule type" value="Genomic_DNA"/>
</dbReference>
<protein>
    <submittedName>
        <fullName evidence="3">Transporter substrate-binding domain-containing protein</fullName>
    </submittedName>
</protein>
<sequence>MKKIFFIILSILPIFSHSEILKIGIQGEFPPFDYVENNQLKGFNVDFAKRICEIINAKCQLKQVPWVNMIKSVENGDIDVAVSLISITEERKKLILFSHPYTHLAASFAAKKKQFLSTYITQMDLKDKVVAYQSGTIYEKIVKERFPTIKSVGFNTQKELYAALAESRVDAIFNDMVSTYEGFLKTSAGKNFEFIGSPVRDKKIQGDGEGVAVNLKNVTLINRINKAIDQIQASGEYDQMSYKYFIFSIK</sequence>